<protein>
    <submittedName>
        <fullName evidence="2">AAA family ATPase</fullName>
    </submittedName>
</protein>
<evidence type="ECO:0000259" key="1">
    <source>
        <dbReference type="Pfam" id="PF13304"/>
    </source>
</evidence>
<dbReference type="InterPro" id="IPR003959">
    <property type="entry name" value="ATPase_AAA_core"/>
</dbReference>
<dbReference type="RefSeq" id="WP_285974027.1">
    <property type="nucleotide sequence ID" value="NZ_CP127294.1"/>
</dbReference>
<keyword evidence="3" id="KW-1185">Reference proteome</keyword>
<dbReference type="PANTHER" id="PTHR43581">
    <property type="entry name" value="ATP/GTP PHOSPHATASE"/>
    <property type="match status" value="1"/>
</dbReference>
<dbReference type="KEGG" id="acab:QRX50_23320"/>
<organism evidence="2 3">
    <name type="scientific">Amycolatopsis carbonis</name>
    <dbReference type="NCBI Taxonomy" id="715471"/>
    <lineage>
        <taxon>Bacteria</taxon>
        <taxon>Bacillati</taxon>
        <taxon>Actinomycetota</taxon>
        <taxon>Actinomycetes</taxon>
        <taxon>Pseudonocardiales</taxon>
        <taxon>Pseudonocardiaceae</taxon>
        <taxon>Amycolatopsis</taxon>
    </lineage>
</organism>
<accession>A0A9Y2IPA4</accession>
<evidence type="ECO:0000313" key="2">
    <source>
        <dbReference type="EMBL" id="WIX83477.1"/>
    </source>
</evidence>
<reference evidence="2 3" key="1">
    <citation type="submission" date="2023-06" db="EMBL/GenBank/DDBJ databases">
        <authorList>
            <person name="Oyuntsetseg B."/>
            <person name="Kim S.B."/>
        </authorList>
    </citation>
    <scope>NUCLEOTIDE SEQUENCE [LARGE SCALE GENOMIC DNA]</scope>
    <source>
        <strain evidence="2 3">2-15</strain>
    </source>
</reference>
<dbReference type="InterPro" id="IPR051396">
    <property type="entry name" value="Bact_Antivir_Def_Nuclease"/>
</dbReference>
<dbReference type="CDD" id="cd00267">
    <property type="entry name" value="ABC_ATPase"/>
    <property type="match status" value="1"/>
</dbReference>
<dbReference type="Pfam" id="PF13304">
    <property type="entry name" value="AAA_21"/>
    <property type="match status" value="1"/>
</dbReference>
<dbReference type="PANTHER" id="PTHR43581:SF3">
    <property type="entry name" value="AAA+ ATPASE DOMAIN-CONTAINING PROTEIN"/>
    <property type="match status" value="1"/>
</dbReference>
<dbReference type="Proteomes" id="UP001236014">
    <property type="component" value="Chromosome"/>
</dbReference>
<feature type="domain" description="ATPase AAA-type core" evidence="1">
    <location>
        <begin position="26"/>
        <end position="393"/>
    </location>
</feature>
<dbReference type="Gene3D" id="3.40.50.300">
    <property type="entry name" value="P-loop containing nucleotide triphosphate hydrolases"/>
    <property type="match status" value="1"/>
</dbReference>
<dbReference type="AlphaFoldDB" id="A0A9Y2IPA4"/>
<dbReference type="EMBL" id="CP127294">
    <property type="protein sequence ID" value="WIX83477.1"/>
    <property type="molecule type" value="Genomic_DNA"/>
</dbReference>
<proteinExistence type="predicted"/>
<evidence type="ECO:0000313" key="3">
    <source>
        <dbReference type="Proteomes" id="UP001236014"/>
    </source>
</evidence>
<gene>
    <name evidence="2" type="ORF">QRX50_23320</name>
</gene>
<dbReference type="GO" id="GO:0016887">
    <property type="term" value="F:ATP hydrolysis activity"/>
    <property type="evidence" value="ECO:0007669"/>
    <property type="project" value="InterPro"/>
</dbReference>
<dbReference type="SUPFAM" id="SSF52540">
    <property type="entry name" value="P-loop containing nucleoside triphosphate hydrolases"/>
    <property type="match status" value="1"/>
</dbReference>
<sequence>MRLVKAHVVNYRSVEDSDEFVIEPDVTCLVGKNESGKTATLKAICRLNPVEPSAVFDEEIDFPATQTGRRRQWDAKELVPVITATFELNDDEFDRVARKFGVDVLRSRQFTVTRGYRDTSIHWGFDFDEQKMLWLLYEQLDPTVKQTMGTAAINSVEDLTEALRALEEPSSKATNLLAQLEEWGSEGWRLLHYLIAPRLPKFVYFDDYDSMPGKTSIPDLIQRRNDGTLTRGEQALVSLLRIAGSDLEDFLVKDNHERLIRRQENANASISREVFKYWRQSTDLGVKLEVLQPETGATGALNQGPILQIRVFNNRHGVSVPFDERSRGFVWFFSFLAYFTDLEHSAEQQLILLLDEPGLSLHGRAQEDLLRLIDERLAPKHQVLYTTHSPFMVSADHVHRLRTVVDHEEIGTKVSAEVFKADEDTTFPLYAAMGIGMTQSLFIGEHTLLLEGASDLIYLDVLSDALTELGRTGLDPRWVKTPIGGSGKLSTFVTLLGANKVDVAVLVDSSTQDVGAVKRLRDNDQLAKRGLVEISEFTQTSDADIEDLFDPAFYLDLVNRAYAKNLGGMPIATTDLNTKDPRVVRQIENHFRSRDIAGGKFSHLKPATTLLREQSVLVPALDPATLTRAENLFVRLNGLLPS</sequence>
<dbReference type="InterPro" id="IPR027417">
    <property type="entry name" value="P-loop_NTPase"/>
</dbReference>
<dbReference type="GO" id="GO:0005524">
    <property type="term" value="F:ATP binding"/>
    <property type="evidence" value="ECO:0007669"/>
    <property type="project" value="InterPro"/>
</dbReference>
<name>A0A9Y2IPA4_9PSEU</name>